<dbReference type="GO" id="GO:0005737">
    <property type="term" value="C:cytoplasm"/>
    <property type="evidence" value="ECO:0007669"/>
    <property type="project" value="UniProtKB-ARBA"/>
</dbReference>
<dbReference type="Gene3D" id="3.30.420.140">
    <property type="entry name" value="YqgF/RNase H-like domain"/>
    <property type="match status" value="1"/>
</dbReference>
<comment type="caution">
    <text evidence="3">The sequence shown here is derived from an EMBL/GenBank/DDBJ whole genome shotgun (WGS) entry which is preliminary data.</text>
</comment>
<feature type="domain" description="S1 motif" evidence="2">
    <location>
        <begin position="645"/>
        <end position="714"/>
    </location>
</feature>
<dbReference type="Gene3D" id="1.10.3500.10">
    <property type="entry name" value="Tex N-terminal region-like"/>
    <property type="match status" value="1"/>
</dbReference>
<dbReference type="FunFam" id="3.30.420.140:FF:000001">
    <property type="entry name" value="RNA-binding transcriptional accessory protein"/>
    <property type="match status" value="1"/>
</dbReference>
<dbReference type="Pfam" id="PF17674">
    <property type="entry name" value="HHH_9"/>
    <property type="match status" value="1"/>
</dbReference>
<dbReference type="InterPro" id="IPR041692">
    <property type="entry name" value="HHH_9"/>
</dbReference>
<dbReference type="InterPro" id="IPR006641">
    <property type="entry name" value="YqgF/RNaseH-like_dom"/>
</dbReference>
<dbReference type="GO" id="GO:0003729">
    <property type="term" value="F:mRNA binding"/>
    <property type="evidence" value="ECO:0007669"/>
    <property type="project" value="TreeGrafter"/>
</dbReference>
<dbReference type="FunFam" id="2.40.50.140:FF:000051">
    <property type="entry name" value="RNA-binding transcriptional accessory protein"/>
    <property type="match status" value="1"/>
</dbReference>
<evidence type="ECO:0000313" key="3">
    <source>
        <dbReference type="EMBL" id="OLU36650.1"/>
    </source>
</evidence>
<dbReference type="GO" id="GO:0003735">
    <property type="term" value="F:structural constituent of ribosome"/>
    <property type="evidence" value="ECO:0007669"/>
    <property type="project" value="TreeGrafter"/>
</dbReference>
<dbReference type="SUPFAM" id="SSF53098">
    <property type="entry name" value="Ribonuclease H-like"/>
    <property type="match status" value="1"/>
</dbReference>
<dbReference type="Gene3D" id="2.40.50.140">
    <property type="entry name" value="Nucleic acid-binding proteins"/>
    <property type="match status" value="1"/>
</dbReference>
<dbReference type="GO" id="GO:0006139">
    <property type="term" value="P:nucleobase-containing compound metabolic process"/>
    <property type="evidence" value="ECO:0007669"/>
    <property type="project" value="InterPro"/>
</dbReference>
<evidence type="ECO:0000313" key="4">
    <source>
        <dbReference type="Proteomes" id="UP000186341"/>
    </source>
</evidence>
<sequence>MTGITEYLCKQLNLHEKQVEAVLELLDEGATIPFIARYRKERTGSLDEEQIRQIELMHKYQLSLQEKKESIAHLIEEKGLLSEAIQKRIDACKKLAELEELYRPYKEKKKTKATAAIEAGLEPAAKQILRQDRQNSVDRVVNYWSKKINLPEEEVREGIGFILAQQFSDDEKIRAQVLREMQKFGNLKTSLKKGAEDEHGTYEIYHDFTTPVQKLKGHQVMAINRAEKEKIITVAFDFDQDRLFDQIGRRMIRNRDSDYAGMLQEAIKDSCKRLIIPSISRQIRRELKEKAELNAIDKFRGNLEHLLMTRPLESQKVLGFDPAFRTGCKLAFLDEKGDVLHIDVIYPHSGDHARAQADKKIRKLLKTYQPQTIAIGNGTASRESEAFVADLLKDFPQIQYALVSEAGASVYSASDLAREEFPDLTVEKRSAVSIGRRIQDPLSELVKIDPKSIGVGEYQHDLPPKQLDEALDFTITKVVNQVGVNINTASPSILKYISGLNKTSIKKLLDQRSKHPFTSRKEIAAVKGISANIFEQAAGFLRINEAENPLDQTGIHPESYDLANKVIALLNLDLRQFRTEPFIKALKSYQNEQRINEIAKKTGTDPVIVLDILKELENPGLDPRKSLDGPILKKDVLELKDLKTGMQLQGTVRNVTSFGAFVDIGLHEDGLVHISKMANRFISDPSEVVSTGQIVTCYVLSTDEKRNRVQLSLLPL</sequence>
<dbReference type="InterPro" id="IPR044146">
    <property type="entry name" value="S1_Tex"/>
</dbReference>
<dbReference type="InterPro" id="IPR055179">
    <property type="entry name" value="Tex-like_central_region"/>
</dbReference>
<dbReference type="SUPFAM" id="SSF50249">
    <property type="entry name" value="Nucleic acid-binding proteins"/>
    <property type="match status" value="1"/>
</dbReference>
<dbReference type="GO" id="GO:0006412">
    <property type="term" value="P:translation"/>
    <property type="evidence" value="ECO:0007669"/>
    <property type="project" value="TreeGrafter"/>
</dbReference>
<dbReference type="SMART" id="SM00732">
    <property type="entry name" value="YqgFc"/>
    <property type="match status" value="1"/>
</dbReference>
<dbReference type="GeneID" id="82203863"/>
<evidence type="ECO:0000256" key="1">
    <source>
        <dbReference type="SAM" id="Coils"/>
    </source>
</evidence>
<dbReference type="SUPFAM" id="SSF158832">
    <property type="entry name" value="Tex N-terminal region-like"/>
    <property type="match status" value="1"/>
</dbReference>
<organism evidence="3 4">
    <name type="scientific">Ileibacterium valens</name>
    <dbReference type="NCBI Taxonomy" id="1862668"/>
    <lineage>
        <taxon>Bacteria</taxon>
        <taxon>Bacillati</taxon>
        <taxon>Bacillota</taxon>
        <taxon>Erysipelotrichia</taxon>
        <taxon>Erysipelotrichales</taxon>
        <taxon>Erysipelotrichaceae</taxon>
        <taxon>Ileibacterium</taxon>
    </lineage>
</organism>
<dbReference type="RefSeq" id="WP_075821012.1">
    <property type="nucleotide sequence ID" value="NZ_CAPNHH010000033.1"/>
</dbReference>
<gene>
    <name evidence="3" type="ORF">BO222_12050</name>
</gene>
<dbReference type="InterPro" id="IPR037027">
    <property type="entry name" value="YqgF/RNaseH-like_dom_sf"/>
</dbReference>
<dbReference type="InterPro" id="IPR010994">
    <property type="entry name" value="RuvA_2-like"/>
</dbReference>
<dbReference type="Pfam" id="PF12836">
    <property type="entry name" value="HHH_3"/>
    <property type="match status" value="1"/>
</dbReference>
<dbReference type="Pfam" id="PF09371">
    <property type="entry name" value="Tex_N"/>
    <property type="match status" value="1"/>
</dbReference>
<dbReference type="InterPro" id="IPR012340">
    <property type="entry name" value="NA-bd_OB-fold"/>
</dbReference>
<dbReference type="Proteomes" id="UP000186341">
    <property type="component" value="Unassembled WGS sequence"/>
</dbReference>
<dbReference type="Pfam" id="PF00575">
    <property type="entry name" value="S1"/>
    <property type="match status" value="1"/>
</dbReference>
<dbReference type="FunFam" id="1.10.10.650:FF:000001">
    <property type="entry name" value="S1 RNA-binding domain 1"/>
    <property type="match status" value="1"/>
</dbReference>
<dbReference type="OrthoDB" id="9804714at2"/>
<accession>A0A1U7NCW2</accession>
<keyword evidence="4" id="KW-1185">Reference proteome</keyword>
<dbReference type="Gene3D" id="1.10.10.650">
    <property type="entry name" value="RuvA domain 2-like"/>
    <property type="match status" value="1"/>
</dbReference>
<keyword evidence="1" id="KW-0175">Coiled coil</keyword>
<dbReference type="Gene3D" id="1.10.150.310">
    <property type="entry name" value="Tex RuvX-like domain-like"/>
    <property type="match status" value="1"/>
</dbReference>
<reference evidence="3 4" key="1">
    <citation type="submission" date="2016-11" db="EMBL/GenBank/DDBJ databases">
        <title>Description of two novel members of the family Erysipelotrichaceae: Ileibacterium lipovorans gen. nov., sp. nov. and Dubosiella newyorkensis, gen. nov., sp. nov.</title>
        <authorList>
            <person name="Cox L.M."/>
            <person name="Sohn J."/>
            <person name="Tyrrell K.L."/>
            <person name="Citron D.M."/>
            <person name="Lawson P.A."/>
            <person name="Patel N.B."/>
            <person name="Iizumi T."/>
            <person name="Perez-Perez G.I."/>
            <person name="Goldstein E.J."/>
            <person name="Blaser M.J."/>
        </authorList>
    </citation>
    <scope>NUCLEOTIDE SEQUENCE [LARGE SCALE GENOMIC DNA]</scope>
    <source>
        <strain evidence="3 4">NYU-BL-A3</strain>
    </source>
</reference>
<dbReference type="PANTHER" id="PTHR10724:SF10">
    <property type="entry name" value="S1 RNA-BINDING DOMAIN-CONTAINING PROTEIN 1"/>
    <property type="match status" value="1"/>
</dbReference>
<protein>
    <recommendedName>
        <fullName evidence="2">S1 motif domain-containing protein</fullName>
    </recommendedName>
</protein>
<dbReference type="InterPro" id="IPR003029">
    <property type="entry name" value="S1_domain"/>
</dbReference>
<dbReference type="SMART" id="SM00316">
    <property type="entry name" value="S1"/>
    <property type="match status" value="1"/>
</dbReference>
<dbReference type="Pfam" id="PF22706">
    <property type="entry name" value="Tex_central_region"/>
    <property type="match status" value="1"/>
</dbReference>
<dbReference type="InterPro" id="IPR018974">
    <property type="entry name" value="Tex-like_N"/>
</dbReference>
<dbReference type="InterPro" id="IPR012337">
    <property type="entry name" value="RNaseH-like_sf"/>
</dbReference>
<dbReference type="PROSITE" id="PS50126">
    <property type="entry name" value="S1"/>
    <property type="match status" value="1"/>
</dbReference>
<dbReference type="AlphaFoldDB" id="A0A1U7NCW2"/>
<dbReference type="Pfam" id="PF16921">
    <property type="entry name" value="Tex_YqgF"/>
    <property type="match status" value="1"/>
</dbReference>
<dbReference type="InterPro" id="IPR023323">
    <property type="entry name" value="Tex-like_dom_sf"/>
</dbReference>
<dbReference type="EMBL" id="MPJW01000262">
    <property type="protein sequence ID" value="OLU36650.1"/>
    <property type="molecule type" value="Genomic_DNA"/>
</dbReference>
<dbReference type="CDD" id="cd05685">
    <property type="entry name" value="S1_Tex"/>
    <property type="match status" value="1"/>
</dbReference>
<dbReference type="InterPro" id="IPR032639">
    <property type="entry name" value="Tex_YqgF"/>
</dbReference>
<proteinExistence type="predicted"/>
<dbReference type="PANTHER" id="PTHR10724">
    <property type="entry name" value="30S RIBOSOMAL PROTEIN S1"/>
    <property type="match status" value="1"/>
</dbReference>
<dbReference type="InterPro" id="IPR023319">
    <property type="entry name" value="Tex-like_HTH_dom_sf"/>
</dbReference>
<dbReference type="SUPFAM" id="SSF47781">
    <property type="entry name" value="RuvA domain 2-like"/>
    <property type="match status" value="2"/>
</dbReference>
<name>A0A1U7NCW2_9FIRM</name>
<dbReference type="InterPro" id="IPR050437">
    <property type="entry name" value="Ribos_protein_bS1-like"/>
</dbReference>
<evidence type="ECO:0000259" key="2">
    <source>
        <dbReference type="PROSITE" id="PS50126"/>
    </source>
</evidence>
<feature type="coiled-coil region" evidence="1">
    <location>
        <begin position="57"/>
        <end position="101"/>
    </location>
</feature>